<organism evidence="1 2">
    <name type="scientific">Neorhizobium alkalisoli</name>
    <dbReference type="NCBI Taxonomy" id="528178"/>
    <lineage>
        <taxon>Bacteria</taxon>
        <taxon>Pseudomonadati</taxon>
        <taxon>Pseudomonadota</taxon>
        <taxon>Alphaproteobacteria</taxon>
        <taxon>Hyphomicrobiales</taxon>
        <taxon>Rhizobiaceae</taxon>
        <taxon>Rhizobium/Agrobacterium group</taxon>
        <taxon>Neorhizobium</taxon>
    </lineage>
</organism>
<dbReference type="EMBL" id="VIWP01000014">
    <property type="protein sequence ID" value="TWF46553.1"/>
    <property type="molecule type" value="Genomic_DNA"/>
</dbReference>
<dbReference type="RefSeq" id="WP_145643250.1">
    <property type="nucleotide sequence ID" value="NZ_VIWP01000014.1"/>
</dbReference>
<accession>A0A561Q874</accession>
<proteinExistence type="predicted"/>
<sequence length="71" mass="8091">MERFTFKVRDRFRRVLAEDQIEEVDARTACKAAAMALAMFTFSQAVIPDTSIEVDDIEGRTIARIAIKIEL</sequence>
<evidence type="ECO:0000313" key="1">
    <source>
        <dbReference type="EMBL" id="TWF46553.1"/>
    </source>
</evidence>
<name>A0A561Q874_9HYPH</name>
<dbReference type="Proteomes" id="UP000320653">
    <property type="component" value="Unassembled WGS sequence"/>
</dbReference>
<dbReference type="AlphaFoldDB" id="A0A561Q874"/>
<gene>
    <name evidence="1" type="ORF">FHW37_114122</name>
</gene>
<protein>
    <submittedName>
        <fullName evidence="1">Uncharacterized protein</fullName>
    </submittedName>
</protein>
<evidence type="ECO:0000313" key="2">
    <source>
        <dbReference type="Proteomes" id="UP000320653"/>
    </source>
</evidence>
<dbReference type="OrthoDB" id="8410268at2"/>
<keyword evidence="2" id="KW-1185">Reference proteome</keyword>
<reference evidence="1 2" key="1">
    <citation type="submission" date="2019-06" db="EMBL/GenBank/DDBJ databases">
        <title>Sorghum-associated microbial communities from plants grown in Nebraska, USA.</title>
        <authorList>
            <person name="Schachtman D."/>
        </authorList>
    </citation>
    <scope>NUCLEOTIDE SEQUENCE [LARGE SCALE GENOMIC DNA]</scope>
    <source>
        <strain evidence="1 2">1225</strain>
    </source>
</reference>
<comment type="caution">
    <text evidence="1">The sequence shown here is derived from an EMBL/GenBank/DDBJ whole genome shotgun (WGS) entry which is preliminary data.</text>
</comment>